<reference evidence="2" key="1">
    <citation type="submission" date="2018-05" db="EMBL/GenBank/DDBJ databases">
        <title>Genome Sequencing of selected type strains of the family Eggerthellaceae.</title>
        <authorList>
            <person name="Danylec N."/>
            <person name="Stoll D.A."/>
            <person name="Doetsch A."/>
            <person name="Huch M."/>
        </authorList>
    </citation>
    <scope>NUCLEOTIDE SEQUENCE [LARGE SCALE GENOMIC DNA]</scope>
    <source>
        <strain evidence="2">DSM 17537</strain>
    </source>
</reference>
<accession>A0A3N0ADE0</accession>
<keyword evidence="2" id="KW-1185">Reference proteome</keyword>
<organism evidence="1 2">
    <name type="scientific">Slackia faecicanis</name>
    <dbReference type="NCBI Taxonomy" id="255723"/>
    <lineage>
        <taxon>Bacteria</taxon>
        <taxon>Bacillati</taxon>
        <taxon>Actinomycetota</taxon>
        <taxon>Coriobacteriia</taxon>
        <taxon>Eggerthellales</taxon>
        <taxon>Eggerthellaceae</taxon>
        <taxon>Slackia</taxon>
    </lineage>
</organism>
<dbReference type="AlphaFoldDB" id="A0A3N0ADE0"/>
<name>A0A3N0ADE0_9ACTN</name>
<dbReference type="Proteomes" id="UP000267368">
    <property type="component" value="Unassembled WGS sequence"/>
</dbReference>
<protein>
    <submittedName>
        <fullName evidence="1">Uncharacterized protein</fullName>
    </submittedName>
</protein>
<comment type="caution">
    <text evidence="1">The sequence shown here is derived from an EMBL/GenBank/DDBJ whole genome shotgun (WGS) entry which is preliminary data.</text>
</comment>
<gene>
    <name evidence="1" type="ORF">DMP07_08060</name>
</gene>
<sequence length="157" mass="16901">MADRNVESDTIGVPQLDETLEVLLLQTIEEAQQRMDDGEDVVPFTALLIGESVFEETHTGTTDECFESAQNTIEGAEGARAYAFCYDGYVETDDGDKDAIIAEGGMAGDAAGVAVGLLYTEGENGIEFEEEVCYIAEAPNFLAGKEPVSDIIEDDEE</sequence>
<dbReference type="OrthoDB" id="3197104at2"/>
<evidence type="ECO:0000313" key="2">
    <source>
        <dbReference type="Proteomes" id="UP000267368"/>
    </source>
</evidence>
<evidence type="ECO:0000313" key="1">
    <source>
        <dbReference type="EMBL" id="RNL18668.1"/>
    </source>
</evidence>
<dbReference type="RefSeq" id="WP_123198643.1">
    <property type="nucleotide sequence ID" value="NZ_QICB01000008.1"/>
</dbReference>
<proteinExistence type="predicted"/>
<dbReference type="EMBL" id="QICB01000008">
    <property type="protein sequence ID" value="RNL18668.1"/>
    <property type="molecule type" value="Genomic_DNA"/>
</dbReference>